<sequence length="173" mass="19332">MTKKKHLKYEALGFVEALIAIMVVGASSVVLMQIAVNTMQGVIQNEKIDTMTQYALEGSEIVKEIARQEQLTGEDLFPDNSGCYVPLTESGTYTFKQGLDGNILYLEADAQRSEYVSSAAINEDFFRIYCFEPYSVEDRYLSGNILVGELNSDGTITRGNNVKDYSYFTVVTR</sequence>
<gene>
    <name evidence="2" type="ORF">UR61_C0037G0003</name>
</gene>
<keyword evidence="1" id="KW-0812">Transmembrane</keyword>
<accession>A0A0G0B6D6</accession>
<dbReference type="EMBL" id="LBPV01000037">
    <property type="protein sequence ID" value="KKP64904.1"/>
    <property type="molecule type" value="Genomic_DNA"/>
</dbReference>
<evidence type="ECO:0000313" key="2">
    <source>
        <dbReference type="EMBL" id="KKP64904.1"/>
    </source>
</evidence>
<keyword evidence="1" id="KW-1133">Transmembrane helix</keyword>
<evidence type="ECO:0000256" key="1">
    <source>
        <dbReference type="SAM" id="Phobius"/>
    </source>
</evidence>
<comment type="caution">
    <text evidence="2">The sequence shown here is derived from an EMBL/GenBank/DDBJ whole genome shotgun (WGS) entry which is preliminary data.</text>
</comment>
<dbReference type="Proteomes" id="UP000033866">
    <property type="component" value="Unassembled WGS sequence"/>
</dbReference>
<name>A0A0G0B6D6_9BACT</name>
<protein>
    <submittedName>
        <fullName evidence="2">Uncharacterized protein</fullName>
    </submittedName>
</protein>
<feature type="transmembrane region" description="Helical" evidence="1">
    <location>
        <begin position="12"/>
        <end position="36"/>
    </location>
</feature>
<keyword evidence="1" id="KW-0472">Membrane</keyword>
<dbReference type="AlphaFoldDB" id="A0A0G0B6D6"/>
<organism evidence="2 3">
    <name type="scientific">candidate division WS6 bacterium GW2011_GWE1_34_7</name>
    <dbReference type="NCBI Taxonomy" id="1619093"/>
    <lineage>
        <taxon>Bacteria</taxon>
        <taxon>Candidatus Dojkabacteria</taxon>
    </lineage>
</organism>
<proteinExistence type="predicted"/>
<evidence type="ECO:0000313" key="3">
    <source>
        <dbReference type="Proteomes" id="UP000033866"/>
    </source>
</evidence>
<reference evidence="2 3" key="1">
    <citation type="journal article" date="2015" name="Nature">
        <title>rRNA introns, odd ribosomes, and small enigmatic genomes across a large radiation of phyla.</title>
        <authorList>
            <person name="Brown C.T."/>
            <person name="Hug L.A."/>
            <person name="Thomas B.C."/>
            <person name="Sharon I."/>
            <person name="Castelle C.J."/>
            <person name="Singh A."/>
            <person name="Wilkins M.J."/>
            <person name="Williams K.H."/>
            <person name="Banfield J.F."/>
        </authorList>
    </citation>
    <scope>NUCLEOTIDE SEQUENCE [LARGE SCALE GENOMIC DNA]</scope>
</reference>